<dbReference type="GO" id="GO:0006955">
    <property type="term" value="P:immune response"/>
    <property type="evidence" value="ECO:0007669"/>
    <property type="project" value="InterPro"/>
</dbReference>
<evidence type="ECO:0000313" key="5">
    <source>
        <dbReference type="Proteomes" id="UP000265040"/>
    </source>
</evidence>
<dbReference type="Proteomes" id="UP000265040">
    <property type="component" value="Chromosome 6"/>
</dbReference>
<reference evidence="4" key="2">
    <citation type="submission" date="2025-08" db="UniProtKB">
        <authorList>
            <consortium name="Ensembl"/>
        </authorList>
    </citation>
    <scope>IDENTIFICATION</scope>
</reference>
<proteinExistence type="predicted"/>
<reference evidence="4" key="1">
    <citation type="submission" date="2021-04" db="EMBL/GenBank/DDBJ databases">
        <authorList>
            <consortium name="Wellcome Sanger Institute Data Sharing"/>
        </authorList>
    </citation>
    <scope>NUCLEOTIDE SEQUENCE [LARGE SCALE GENOMIC DNA]</scope>
</reference>
<dbReference type="Pfam" id="PF00048">
    <property type="entry name" value="IL8"/>
    <property type="match status" value="1"/>
</dbReference>
<feature type="domain" description="Chemokine interleukin-8-like" evidence="3">
    <location>
        <begin position="15"/>
        <end position="64"/>
    </location>
</feature>
<evidence type="ECO:0000313" key="4">
    <source>
        <dbReference type="Ensembl" id="ENSATEP00000069582.1"/>
    </source>
</evidence>
<dbReference type="GO" id="GO:0005615">
    <property type="term" value="C:extracellular space"/>
    <property type="evidence" value="ECO:0007669"/>
    <property type="project" value="UniProtKB-KW"/>
</dbReference>
<dbReference type="AlphaFoldDB" id="A0A7N6BZ75"/>
<dbReference type="InterPro" id="IPR036048">
    <property type="entry name" value="Interleukin_8-like_sf"/>
</dbReference>
<dbReference type="Ensembl" id="ENSATET00000048472.1">
    <property type="protein sequence ID" value="ENSATEP00000069582.1"/>
    <property type="gene ID" value="ENSATEG00000025256.1"/>
</dbReference>
<sequence>INLFLFLLNIVSTGSCCYKLFPKKIPKAAIMSITKTPRRCLEKAFVYVLTGKRSLHVCMFPAATPVHPYRTVFMCSHVTNQIFMICLYC</sequence>
<evidence type="ECO:0000256" key="1">
    <source>
        <dbReference type="ARBA" id="ARBA00022514"/>
    </source>
</evidence>
<name>A0A7N6BZ75_ANATE</name>
<protein>
    <recommendedName>
        <fullName evidence="3">Chemokine interleukin-8-like domain-containing protein</fullName>
    </recommendedName>
</protein>
<dbReference type="GO" id="GO:0008009">
    <property type="term" value="F:chemokine activity"/>
    <property type="evidence" value="ECO:0007669"/>
    <property type="project" value="InterPro"/>
</dbReference>
<feature type="chain" id="PRO_5030655423" description="Chemokine interleukin-8-like domain-containing protein" evidence="2">
    <location>
        <begin position="18"/>
        <end position="89"/>
    </location>
</feature>
<dbReference type="OrthoDB" id="9447832at2759"/>
<dbReference type="SUPFAM" id="SSF54117">
    <property type="entry name" value="Interleukin 8-like chemokines"/>
    <property type="match status" value="1"/>
</dbReference>
<dbReference type="InterPro" id="IPR001811">
    <property type="entry name" value="Chemokine_IL8-like_dom"/>
</dbReference>
<dbReference type="Gene3D" id="2.40.50.40">
    <property type="match status" value="1"/>
</dbReference>
<feature type="signal peptide" evidence="2">
    <location>
        <begin position="1"/>
        <end position="17"/>
    </location>
</feature>
<keyword evidence="1" id="KW-0202">Cytokine</keyword>
<keyword evidence="2" id="KW-0732">Signal</keyword>
<accession>A0A7N6BZ75</accession>
<evidence type="ECO:0000259" key="3">
    <source>
        <dbReference type="Pfam" id="PF00048"/>
    </source>
</evidence>
<organism evidence="4 5">
    <name type="scientific">Anabas testudineus</name>
    <name type="common">Climbing perch</name>
    <name type="synonym">Anthias testudineus</name>
    <dbReference type="NCBI Taxonomy" id="64144"/>
    <lineage>
        <taxon>Eukaryota</taxon>
        <taxon>Metazoa</taxon>
        <taxon>Chordata</taxon>
        <taxon>Craniata</taxon>
        <taxon>Vertebrata</taxon>
        <taxon>Euteleostomi</taxon>
        <taxon>Actinopterygii</taxon>
        <taxon>Neopterygii</taxon>
        <taxon>Teleostei</taxon>
        <taxon>Neoteleostei</taxon>
        <taxon>Acanthomorphata</taxon>
        <taxon>Anabantaria</taxon>
        <taxon>Anabantiformes</taxon>
        <taxon>Anabantoidei</taxon>
        <taxon>Anabantidae</taxon>
        <taxon>Anabas</taxon>
    </lineage>
</organism>
<keyword evidence="5" id="KW-1185">Reference proteome</keyword>
<dbReference type="InParanoid" id="A0A7N6BZ75"/>
<reference evidence="4" key="3">
    <citation type="submission" date="2025-09" db="UniProtKB">
        <authorList>
            <consortium name="Ensembl"/>
        </authorList>
    </citation>
    <scope>IDENTIFICATION</scope>
</reference>
<evidence type="ECO:0000256" key="2">
    <source>
        <dbReference type="SAM" id="SignalP"/>
    </source>
</evidence>